<proteinExistence type="predicted"/>
<protein>
    <submittedName>
        <fullName evidence="3">Uncharacterized protein</fullName>
    </submittedName>
</protein>
<feature type="compositionally biased region" description="Low complexity" evidence="1">
    <location>
        <begin position="65"/>
        <end position="87"/>
    </location>
</feature>
<gene>
    <name evidence="3" type="ORF">ACFPYL_00865</name>
</gene>
<dbReference type="RefSeq" id="WP_379149402.1">
    <property type="nucleotide sequence ID" value="NZ_JBHSRJ010000001.1"/>
</dbReference>
<evidence type="ECO:0000256" key="1">
    <source>
        <dbReference type="SAM" id="MobiDB-lite"/>
    </source>
</evidence>
<evidence type="ECO:0000313" key="3">
    <source>
        <dbReference type="EMBL" id="MFC6041605.1"/>
    </source>
</evidence>
<evidence type="ECO:0000313" key="4">
    <source>
        <dbReference type="Proteomes" id="UP001596135"/>
    </source>
</evidence>
<evidence type="ECO:0000256" key="2">
    <source>
        <dbReference type="SAM" id="SignalP"/>
    </source>
</evidence>
<feature type="signal peptide" evidence="2">
    <location>
        <begin position="1"/>
        <end position="27"/>
    </location>
</feature>
<feature type="chain" id="PRO_5047540418" evidence="2">
    <location>
        <begin position="28"/>
        <end position="107"/>
    </location>
</feature>
<dbReference type="EMBL" id="JBHSRJ010000001">
    <property type="protein sequence ID" value="MFC6041605.1"/>
    <property type="molecule type" value="Genomic_DNA"/>
</dbReference>
<comment type="caution">
    <text evidence="3">The sequence shown here is derived from an EMBL/GenBank/DDBJ whole genome shotgun (WGS) entry which is preliminary data.</text>
</comment>
<organism evidence="3 4">
    <name type="scientific">Nocardioides hankookensis</name>
    <dbReference type="NCBI Taxonomy" id="443157"/>
    <lineage>
        <taxon>Bacteria</taxon>
        <taxon>Bacillati</taxon>
        <taxon>Actinomycetota</taxon>
        <taxon>Actinomycetes</taxon>
        <taxon>Propionibacteriales</taxon>
        <taxon>Nocardioidaceae</taxon>
        <taxon>Nocardioides</taxon>
    </lineage>
</organism>
<accession>A0ABW1LC84</accession>
<keyword evidence="4" id="KW-1185">Reference proteome</keyword>
<sequence length="107" mass="10422">MNRTVHTVLGALLAATLGLVAPAAATAAPHRDIDPGALPVGAKPGLPYLVEKAEKIHVPGAAPSRPGRSAPTGTTTPGSSGTPAAAGCCPRRSRTTADGTSAPPSPS</sequence>
<dbReference type="Proteomes" id="UP001596135">
    <property type="component" value="Unassembled WGS sequence"/>
</dbReference>
<reference evidence="4" key="1">
    <citation type="journal article" date="2019" name="Int. J. Syst. Evol. Microbiol.">
        <title>The Global Catalogue of Microorganisms (GCM) 10K type strain sequencing project: providing services to taxonomists for standard genome sequencing and annotation.</title>
        <authorList>
            <consortium name="The Broad Institute Genomics Platform"/>
            <consortium name="The Broad Institute Genome Sequencing Center for Infectious Disease"/>
            <person name="Wu L."/>
            <person name="Ma J."/>
        </authorList>
    </citation>
    <scope>NUCLEOTIDE SEQUENCE [LARGE SCALE GENOMIC DNA]</scope>
    <source>
        <strain evidence="4">CCUG 54522</strain>
    </source>
</reference>
<feature type="region of interest" description="Disordered" evidence="1">
    <location>
        <begin position="57"/>
        <end position="107"/>
    </location>
</feature>
<keyword evidence="2" id="KW-0732">Signal</keyword>
<name>A0ABW1LC84_9ACTN</name>